<gene>
    <name evidence="4" type="ORF">SLS63_007798</name>
</gene>
<evidence type="ECO:0000313" key="5">
    <source>
        <dbReference type="Proteomes" id="UP001430848"/>
    </source>
</evidence>
<evidence type="ECO:0000259" key="3">
    <source>
        <dbReference type="SMART" id="SM00065"/>
    </source>
</evidence>
<dbReference type="PROSITE" id="PS01320">
    <property type="entry name" value="UPF0067"/>
    <property type="match status" value="1"/>
</dbReference>
<dbReference type="InterPro" id="IPR003018">
    <property type="entry name" value="GAF"/>
</dbReference>
<feature type="region of interest" description="Disordered" evidence="2">
    <location>
        <begin position="241"/>
        <end position="262"/>
    </location>
</feature>
<name>A0ABR1P4C1_DIAER</name>
<dbReference type="PANTHER" id="PTHR21021">
    <property type="entry name" value="GAF/PUTATIVE CYTOSKELETAL PROTEIN"/>
    <property type="match status" value="1"/>
</dbReference>
<keyword evidence="5" id="KW-1185">Reference proteome</keyword>
<dbReference type="SMART" id="SM00065">
    <property type="entry name" value="GAF"/>
    <property type="match status" value="1"/>
</dbReference>
<feature type="domain" description="GAF" evidence="3">
    <location>
        <begin position="14"/>
        <end position="243"/>
    </location>
</feature>
<protein>
    <recommendedName>
        <fullName evidence="3">GAF domain-containing protein</fullName>
    </recommendedName>
</protein>
<dbReference type="Proteomes" id="UP001430848">
    <property type="component" value="Unassembled WGS sequence"/>
</dbReference>
<dbReference type="Gene3D" id="3.30.450.40">
    <property type="match status" value="1"/>
</dbReference>
<organism evidence="4 5">
    <name type="scientific">Diaporthe eres</name>
    <name type="common">Phomopsis oblonga</name>
    <dbReference type="NCBI Taxonomy" id="83184"/>
    <lineage>
        <taxon>Eukaryota</taxon>
        <taxon>Fungi</taxon>
        <taxon>Dikarya</taxon>
        <taxon>Ascomycota</taxon>
        <taxon>Pezizomycotina</taxon>
        <taxon>Sordariomycetes</taxon>
        <taxon>Sordariomycetidae</taxon>
        <taxon>Diaporthales</taxon>
        <taxon>Diaporthaceae</taxon>
        <taxon>Diaporthe</taxon>
        <taxon>Diaporthe eres species complex</taxon>
    </lineage>
</organism>
<dbReference type="InterPro" id="IPR051330">
    <property type="entry name" value="Phosphatase_reg/MetRdx"/>
</dbReference>
<comment type="similarity">
    <text evidence="1">Belongs to the free Met sulfoxide reductase family.</text>
</comment>
<comment type="caution">
    <text evidence="4">The sequence shown here is derived from an EMBL/GenBank/DDBJ whole genome shotgun (WGS) entry which is preliminary data.</text>
</comment>
<dbReference type="EMBL" id="JAKNSF020000045">
    <property type="protein sequence ID" value="KAK7726121.1"/>
    <property type="molecule type" value="Genomic_DNA"/>
</dbReference>
<dbReference type="PANTHER" id="PTHR21021:SF15">
    <property type="entry name" value="FREE METHIONINE-R-SULFOXIDE REDUCTASE"/>
    <property type="match status" value="1"/>
</dbReference>
<dbReference type="InterPro" id="IPR000614">
    <property type="entry name" value="FRMsr_CS"/>
</dbReference>
<reference evidence="4 5" key="1">
    <citation type="submission" date="2024-02" db="EMBL/GenBank/DDBJ databases">
        <title>De novo assembly and annotation of 12 fungi associated with fruit tree decline syndrome in Ontario, Canada.</title>
        <authorList>
            <person name="Sulman M."/>
            <person name="Ellouze W."/>
            <person name="Ilyukhin E."/>
        </authorList>
    </citation>
    <scope>NUCLEOTIDE SEQUENCE [LARGE SCALE GENOMIC DNA]</scope>
    <source>
        <strain evidence="4 5">M169</strain>
    </source>
</reference>
<dbReference type="InterPro" id="IPR029016">
    <property type="entry name" value="GAF-like_dom_sf"/>
</dbReference>
<sequence length="262" mass="27975">MVHADASTFAEGVSKEEALQQVLDQAAALFDGQRNWVCQTSQATHQLTCGVSGTRCFSAYAFAAAAAAAAAATRDVRILKKRVADENLANTASLLWHAYKSLPAPSKDVNWAGFYVLDPTSHGKSLILGPFMGQVACQTIDFGRGVCGTAAASKQTQLVPDVDAFPGHIACDGASKSEIVVPVTVEVVSPEEGGHVEKKVVGIIDIDCAEKNGFNETDKKYLEELAALLGRACDWPDSRLSMEDSHDVTQRGHRELVARDEA</sequence>
<accession>A0ABR1P4C1</accession>
<dbReference type="SUPFAM" id="SSF55781">
    <property type="entry name" value="GAF domain-like"/>
    <property type="match status" value="1"/>
</dbReference>
<evidence type="ECO:0000256" key="2">
    <source>
        <dbReference type="SAM" id="MobiDB-lite"/>
    </source>
</evidence>
<evidence type="ECO:0000256" key="1">
    <source>
        <dbReference type="ARBA" id="ARBA00038454"/>
    </source>
</evidence>
<evidence type="ECO:0000313" key="4">
    <source>
        <dbReference type="EMBL" id="KAK7726121.1"/>
    </source>
</evidence>
<dbReference type="Pfam" id="PF13185">
    <property type="entry name" value="GAF_2"/>
    <property type="match status" value="1"/>
</dbReference>
<proteinExistence type="inferred from homology"/>